<dbReference type="Gene3D" id="2.70.70.10">
    <property type="entry name" value="Glucose Permease (Domain IIA)"/>
    <property type="match status" value="1"/>
</dbReference>
<dbReference type="OrthoDB" id="9809144at2"/>
<keyword evidence="3" id="KW-0378">Hydrolase</keyword>
<dbReference type="GO" id="GO:0016787">
    <property type="term" value="F:hydrolase activity"/>
    <property type="evidence" value="ECO:0007669"/>
    <property type="project" value="UniProtKB-KW"/>
</dbReference>
<dbReference type="CDD" id="cd12797">
    <property type="entry name" value="M23_peptidase"/>
    <property type="match status" value="1"/>
</dbReference>
<protein>
    <submittedName>
        <fullName evidence="3">Septal ring factor EnvC, activator of murein hydrolases AmiA and AmiB</fullName>
    </submittedName>
</protein>
<feature type="domain" description="M23ase beta-sheet core" evidence="2">
    <location>
        <begin position="243"/>
        <end position="316"/>
    </location>
</feature>
<feature type="signal peptide" evidence="1">
    <location>
        <begin position="1"/>
        <end position="16"/>
    </location>
</feature>
<dbReference type="EMBL" id="FOYP01000001">
    <property type="protein sequence ID" value="SFR31738.1"/>
    <property type="molecule type" value="Genomic_DNA"/>
</dbReference>
<dbReference type="Proteomes" id="UP000199478">
    <property type="component" value="Unassembled WGS sequence"/>
</dbReference>
<keyword evidence="4" id="KW-1185">Reference proteome</keyword>
<dbReference type="RefSeq" id="WP_090195172.1">
    <property type="nucleotide sequence ID" value="NZ_FOYP01000001.1"/>
</dbReference>
<proteinExistence type="predicted"/>
<dbReference type="STRING" id="390270.SAMN04488005_0162"/>
<evidence type="ECO:0000259" key="2">
    <source>
        <dbReference type="Pfam" id="PF01551"/>
    </source>
</evidence>
<evidence type="ECO:0000313" key="3">
    <source>
        <dbReference type="EMBL" id="SFR31738.1"/>
    </source>
</evidence>
<accession>A0A1I6FPB3</accession>
<name>A0A1I6FPB3_9RHOB</name>
<evidence type="ECO:0000256" key="1">
    <source>
        <dbReference type="SAM" id="SignalP"/>
    </source>
</evidence>
<dbReference type="AlphaFoldDB" id="A0A1I6FPB3"/>
<feature type="chain" id="PRO_5011688144" evidence="1">
    <location>
        <begin position="17"/>
        <end position="358"/>
    </location>
</feature>
<reference evidence="4" key="1">
    <citation type="submission" date="2016-10" db="EMBL/GenBank/DDBJ databases">
        <authorList>
            <person name="Varghese N."/>
            <person name="Submissions S."/>
        </authorList>
    </citation>
    <scope>NUCLEOTIDE SEQUENCE [LARGE SCALE GENOMIC DNA]</scope>
    <source>
        <strain evidence="4">DSM 26879</strain>
    </source>
</reference>
<organism evidence="3 4">
    <name type="scientific">Yoonia tamlensis</name>
    <dbReference type="NCBI Taxonomy" id="390270"/>
    <lineage>
        <taxon>Bacteria</taxon>
        <taxon>Pseudomonadati</taxon>
        <taxon>Pseudomonadota</taxon>
        <taxon>Alphaproteobacteria</taxon>
        <taxon>Rhodobacterales</taxon>
        <taxon>Paracoccaceae</taxon>
        <taxon>Yoonia</taxon>
    </lineage>
</organism>
<dbReference type="InterPro" id="IPR011055">
    <property type="entry name" value="Dup_hybrid_motif"/>
</dbReference>
<dbReference type="InterPro" id="IPR016047">
    <property type="entry name" value="M23ase_b-sheet_dom"/>
</dbReference>
<gene>
    <name evidence="3" type="ORF">SAMN04488005_0162</name>
</gene>
<dbReference type="Pfam" id="PF01551">
    <property type="entry name" value="Peptidase_M23"/>
    <property type="match status" value="1"/>
</dbReference>
<dbReference type="SUPFAM" id="SSF51261">
    <property type="entry name" value="Duplicated hybrid motif"/>
    <property type="match status" value="1"/>
</dbReference>
<sequence length="358" mass="36592">MRFAALFICLALPAFAQPAETAARDAMAQLQAAQLRLQTAGDARDQIAALTQTVQAYEAGLAAARSGMRQLHAQEAALAADLDTRRAAIGALVGTLATISKTPAPVSRSQPQTPIETARAGMLAAEVTQALQAAADDLGAQIAQLQALQALQQDTAVSLTTGMQSAQSARAALGQAISARTDLPKSFDADPVQAALLMSGAQSLAGFADALAETLPDSQRVLTAQGNLPLPVAGIVQPQGRGEDGVYIATAPQALVLAPVEGTILYVGPLLGDLNVVIIEPAPDVVFIFAGLAQLFGKAGEIVPAGTPLGVMGGNPSGDDSNLSENTDEDAQAAAVPLYLEVRDGQSSVSPDAWFALE</sequence>
<keyword evidence="1" id="KW-0732">Signal</keyword>
<evidence type="ECO:0000313" key="4">
    <source>
        <dbReference type="Proteomes" id="UP000199478"/>
    </source>
</evidence>